<dbReference type="CDD" id="cd03801">
    <property type="entry name" value="GT4_PimA-like"/>
    <property type="match status" value="1"/>
</dbReference>
<evidence type="ECO:0000313" key="4">
    <source>
        <dbReference type="Proteomes" id="UP000230093"/>
    </source>
</evidence>
<accession>A0A2H0W9L3</accession>
<comment type="caution">
    <text evidence="3">The sequence shown here is derived from an EMBL/GenBank/DDBJ whole genome shotgun (WGS) entry which is preliminary data.</text>
</comment>
<dbReference type="AlphaFoldDB" id="A0A2H0W9L3"/>
<dbReference type="GO" id="GO:0016757">
    <property type="term" value="F:glycosyltransferase activity"/>
    <property type="evidence" value="ECO:0007669"/>
    <property type="project" value="InterPro"/>
</dbReference>
<sequence length="370" mass="42845">MNKVNSNLGIFLSPGDSFSSLKKSGQDSRFFNYYLSNYKEKFDQVYIFTYDQLKLSLPKSCFVLENKHNWHRFFYQFLIPFVHLSRVKNIDVFRVMQLTGVIPAIICRIFFKKPFIFTYGYDYYAFAKFKNQRIRPILLKGLEKIAFYFASGVIVTNKKNKLNLQSKYPRAKIFYVPNGVDTKKFKPEKAKKLLKGSGVNVLTVARLEKQKNLENLIKATALIKDKAKINLLFIGRGKLRSQLILLAKKKEVNLKIIDRVVHNKLSGYYQGADIFCLPSYKEGQPKALIEAMALGLPCLVGNYSGVEEFENKKEILKTGFNPEEIRANLLTLIENHRLRKKLGLKARKKAEQEFNIQKLLAKEIEILKNV</sequence>
<dbReference type="Pfam" id="PF00534">
    <property type="entry name" value="Glycos_transf_1"/>
    <property type="match status" value="1"/>
</dbReference>
<dbReference type="InterPro" id="IPR001296">
    <property type="entry name" value="Glyco_trans_1"/>
</dbReference>
<dbReference type="PANTHER" id="PTHR45947">
    <property type="entry name" value="SULFOQUINOVOSYL TRANSFERASE SQD2"/>
    <property type="match status" value="1"/>
</dbReference>
<dbReference type="Gene3D" id="3.40.50.2000">
    <property type="entry name" value="Glycogen Phosphorylase B"/>
    <property type="match status" value="2"/>
</dbReference>
<dbReference type="Proteomes" id="UP000230093">
    <property type="component" value="Unassembled WGS sequence"/>
</dbReference>
<protein>
    <recommendedName>
        <fullName evidence="5">Glycosyl transferase family 1 domain-containing protein</fullName>
    </recommendedName>
</protein>
<evidence type="ECO:0008006" key="5">
    <source>
        <dbReference type="Google" id="ProtNLM"/>
    </source>
</evidence>
<dbReference type="Pfam" id="PF13439">
    <property type="entry name" value="Glyco_transf_4"/>
    <property type="match status" value="1"/>
</dbReference>
<evidence type="ECO:0000259" key="2">
    <source>
        <dbReference type="Pfam" id="PF13439"/>
    </source>
</evidence>
<dbReference type="EMBL" id="PEZT01000010">
    <property type="protein sequence ID" value="PIS09356.1"/>
    <property type="molecule type" value="Genomic_DNA"/>
</dbReference>
<proteinExistence type="predicted"/>
<gene>
    <name evidence="3" type="ORF">COT75_01620</name>
</gene>
<name>A0A2H0W9L3_9BACT</name>
<feature type="domain" description="Glycosyl transferase family 1" evidence="1">
    <location>
        <begin position="188"/>
        <end position="348"/>
    </location>
</feature>
<evidence type="ECO:0000259" key="1">
    <source>
        <dbReference type="Pfam" id="PF00534"/>
    </source>
</evidence>
<evidence type="ECO:0000313" key="3">
    <source>
        <dbReference type="EMBL" id="PIS09356.1"/>
    </source>
</evidence>
<reference evidence="4" key="1">
    <citation type="submission" date="2017-09" db="EMBL/GenBank/DDBJ databases">
        <title>Depth-based differentiation of microbial function through sediment-hosted aquifers and enrichment of novel symbionts in the deep terrestrial subsurface.</title>
        <authorList>
            <person name="Probst A.J."/>
            <person name="Ladd B."/>
            <person name="Jarett J.K."/>
            <person name="Geller-Mcgrath D.E."/>
            <person name="Sieber C.M.K."/>
            <person name="Emerson J.B."/>
            <person name="Anantharaman K."/>
            <person name="Thomas B.C."/>
            <person name="Malmstrom R."/>
            <person name="Stieglmeier M."/>
            <person name="Klingl A."/>
            <person name="Woyke T."/>
            <person name="Ryan C.M."/>
            <person name="Banfield J.F."/>
        </authorList>
    </citation>
    <scope>NUCLEOTIDE SEQUENCE [LARGE SCALE GENOMIC DNA]</scope>
</reference>
<feature type="domain" description="Glycosyltransferase subfamily 4-like N-terminal" evidence="2">
    <location>
        <begin position="71"/>
        <end position="183"/>
    </location>
</feature>
<dbReference type="InterPro" id="IPR028098">
    <property type="entry name" value="Glyco_trans_4-like_N"/>
</dbReference>
<dbReference type="PANTHER" id="PTHR45947:SF3">
    <property type="entry name" value="SULFOQUINOVOSYL TRANSFERASE SQD2"/>
    <property type="match status" value="1"/>
</dbReference>
<dbReference type="SUPFAM" id="SSF53756">
    <property type="entry name" value="UDP-Glycosyltransferase/glycogen phosphorylase"/>
    <property type="match status" value="1"/>
</dbReference>
<dbReference type="InterPro" id="IPR050194">
    <property type="entry name" value="Glycosyltransferase_grp1"/>
</dbReference>
<organism evidence="3 4">
    <name type="scientific">Candidatus Beckwithbacteria bacterium CG10_big_fil_rev_8_21_14_0_10_34_10</name>
    <dbReference type="NCBI Taxonomy" id="1974495"/>
    <lineage>
        <taxon>Bacteria</taxon>
        <taxon>Candidatus Beckwithiibacteriota</taxon>
    </lineage>
</organism>